<proteinExistence type="predicted"/>
<dbReference type="AlphaFoldDB" id="A0A0B6ZRZ2"/>
<reference evidence="1" key="1">
    <citation type="submission" date="2014-12" db="EMBL/GenBank/DDBJ databases">
        <title>Insight into the proteome of Arion vulgaris.</title>
        <authorList>
            <person name="Aradska J."/>
            <person name="Bulat T."/>
            <person name="Smidak R."/>
            <person name="Sarate P."/>
            <person name="Gangsoo J."/>
            <person name="Sialana F."/>
            <person name="Bilban M."/>
            <person name="Lubec G."/>
        </authorList>
    </citation>
    <scope>NUCLEOTIDE SEQUENCE</scope>
    <source>
        <tissue evidence="1">Skin</tissue>
    </source>
</reference>
<dbReference type="EMBL" id="HACG01023615">
    <property type="protein sequence ID" value="CEK70480.1"/>
    <property type="molecule type" value="Transcribed_RNA"/>
</dbReference>
<sequence>MDLIDATDVLQMKKGTGQPTYNILALRHMADISHPVVCTGYGTFSFIINSQLRTIQWIPTSTLPHPSQ</sequence>
<name>A0A0B6ZRZ2_9EUPU</name>
<protein>
    <submittedName>
        <fullName evidence="1">Uncharacterized protein</fullName>
    </submittedName>
</protein>
<gene>
    <name evidence="1" type="primary">ORF74310</name>
</gene>
<organism evidence="1">
    <name type="scientific">Arion vulgaris</name>
    <dbReference type="NCBI Taxonomy" id="1028688"/>
    <lineage>
        <taxon>Eukaryota</taxon>
        <taxon>Metazoa</taxon>
        <taxon>Spiralia</taxon>
        <taxon>Lophotrochozoa</taxon>
        <taxon>Mollusca</taxon>
        <taxon>Gastropoda</taxon>
        <taxon>Heterobranchia</taxon>
        <taxon>Euthyneura</taxon>
        <taxon>Panpulmonata</taxon>
        <taxon>Eupulmonata</taxon>
        <taxon>Stylommatophora</taxon>
        <taxon>Helicina</taxon>
        <taxon>Arionoidea</taxon>
        <taxon>Arionidae</taxon>
        <taxon>Arion</taxon>
    </lineage>
</organism>
<evidence type="ECO:0000313" key="1">
    <source>
        <dbReference type="EMBL" id="CEK70480.1"/>
    </source>
</evidence>
<accession>A0A0B6ZRZ2</accession>